<dbReference type="GO" id="GO:0050667">
    <property type="term" value="P:homocysteine metabolic process"/>
    <property type="evidence" value="ECO:0007669"/>
    <property type="project" value="TreeGrafter"/>
</dbReference>
<dbReference type="GO" id="GO:0005829">
    <property type="term" value="C:cytosol"/>
    <property type="evidence" value="ECO:0007669"/>
    <property type="project" value="TreeGrafter"/>
</dbReference>
<dbReference type="PANTHER" id="PTHR19384:SF84">
    <property type="entry name" value="METHIONINE SYNTHASE REDUCTASE"/>
    <property type="match status" value="1"/>
</dbReference>
<dbReference type="Gene3D" id="3.40.50.360">
    <property type="match status" value="1"/>
</dbReference>
<dbReference type="FunFam" id="3.40.50.360:FF:000059">
    <property type="entry name" value="5-methyltetrahydrofolate-homocysteine methyltransferase reductase"/>
    <property type="match status" value="1"/>
</dbReference>
<feature type="domain" description="Flavodoxin-like" evidence="9">
    <location>
        <begin position="5"/>
        <end position="151"/>
    </location>
</feature>
<evidence type="ECO:0000256" key="8">
    <source>
        <dbReference type="ARBA" id="ARBA00040659"/>
    </source>
</evidence>
<name>A0A1Y2I5U1_9FUNG</name>
<dbReference type="GO" id="GO:0030586">
    <property type="term" value="F:[methionine synthase] reductase (NADPH) activity"/>
    <property type="evidence" value="ECO:0007669"/>
    <property type="project" value="UniProtKB-EC"/>
</dbReference>
<evidence type="ECO:0000259" key="10">
    <source>
        <dbReference type="PROSITE" id="PS51384"/>
    </source>
</evidence>
<dbReference type="SUPFAM" id="SSF52218">
    <property type="entry name" value="Flavoproteins"/>
    <property type="match status" value="1"/>
</dbReference>
<dbReference type="Pfam" id="PF00258">
    <property type="entry name" value="Flavodoxin_1"/>
    <property type="match status" value="1"/>
</dbReference>
<dbReference type="OrthoDB" id="1856718at2759"/>
<dbReference type="Proteomes" id="UP000193411">
    <property type="component" value="Unassembled WGS sequence"/>
</dbReference>
<dbReference type="InterPro" id="IPR008254">
    <property type="entry name" value="Flavodoxin/NO_synth"/>
</dbReference>
<dbReference type="InterPro" id="IPR039261">
    <property type="entry name" value="FNR_nucleotide-bd"/>
</dbReference>
<dbReference type="InterPro" id="IPR017927">
    <property type="entry name" value="FAD-bd_FR_type"/>
</dbReference>
<evidence type="ECO:0000256" key="3">
    <source>
        <dbReference type="ARBA" id="ARBA00022630"/>
    </source>
</evidence>
<evidence type="ECO:0000256" key="4">
    <source>
        <dbReference type="ARBA" id="ARBA00022691"/>
    </source>
</evidence>
<evidence type="ECO:0000256" key="2">
    <source>
        <dbReference type="ARBA" id="ARBA00022605"/>
    </source>
</evidence>
<dbReference type="AlphaFoldDB" id="A0A1Y2I5U1"/>
<evidence type="ECO:0000256" key="7">
    <source>
        <dbReference type="ARBA" id="ARBA00039088"/>
    </source>
</evidence>
<dbReference type="SUPFAM" id="SSF63380">
    <property type="entry name" value="Riboflavin synthase domain-like"/>
    <property type="match status" value="1"/>
</dbReference>
<dbReference type="Gene3D" id="3.40.50.80">
    <property type="entry name" value="Nucleotide-binding domain of ferredoxin-NADP reductase (FNR) module"/>
    <property type="match status" value="1"/>
</dbReference>
<evidence type="ECO:0000313" key="12">
    <source>
        <dbReference type="Proteomes" id="UP000193411"/>
    </source>
</evidence>
<dbReference type="InterPro" id="IPR029039">
    <property type="entry name" value="Flavoprotein-like_sf"/>
</dbReference>
<keyword evidence="4" id="KW-0949">S-adenosyl-L-methionine</keyword>
<dbReference type="PRINTS" id="PR00371">
    <property type="entry name" value="FPNCR"/>
</dbReference>
<dbReference type="InterPro" id="IPR001709">
    <property type="entry name" value="Flavoprot_Pyr_Nucl_cyt_Rdtase"/>
</dbReference>
<dbReference type="PROSITE" id="PS50902">
    <property type="entry name" value="FLAVODOXIN_LIKE"/>
    <property type="match status" value="1"/>
</dbReference>
<keyword evidence="3" id="KW-0285">Flavoprotein</keyword>
<comment type="cofactor">
    <cofactor evidence="1">
        <name>FAD</name>
        <dbReference type="ChEBI" id="CHEBI:57692"/>
    </cofactor>
</comment>
<reference evidence="11 12" key="1">
    <citation type="submission" date="2016-07" db="EMBL/GenBank/DDBJ databases">
        <title>Pervasive Adenine N6-methylation of Active Genes in Fungi.</title>
        <authorList>
            <consortium name="DOE Joint Genome Institute"/>
            <person name="Mondo S.J."/>
            <person name="Dannebaum R.O."/>
            <person name="Kuo R.C."/>
            <person name="Labutti K."/>
            <person name="Haridas S."/>
            <person name="Kuo A."/>
            <person name="Salamov A."/>
            <person name="Ahrendt S.R."/>
            <person name="Lipzen A."/>
            <person name="Sullivan W."/>
            <person name="Andreopoulos W.B."/>
            <person name="Clum A."/>
            <person name="Lindquist E."/>
            <person name="Daum C."/>
            <person name="Ramamoorthy G.K."/>
            <person name="Gryganskyi A."/>
            <person name="Culley D."/>
            <person name="Magnuson J.K."/>
            <person name="James T.Y."/>
            <person name="O'Malley M.A."/>
            <person name="Stajich J.E."/>
            <person name="Spatafora J.W."/>
            <person name="Visel A."/>
            <person name="Grigoriev I.V."/>
        </authorList>
    </citation>
    <scope>NUCLEOTIDE SEQUENCE [LARGE SCALE GENOMIC DNA]</scope>
    <source>
        <strain evidence="11 12">PL171</strain>
    </source>
</reference>
<dbReference type="InterPro" id="IPR017938">
    <property type="entry name" value="Riboflavin_synthase-like_b-brl"/>
</dbReference>
<organism evidence="11 12">
    <name type="scientific">Catenaria anguillulae PL171</name>
    <dbReference type="NCBI Taxonomy" id="765915"/>
    <lineage>
        <taxon>Eukaryota</taxon>
        <taxon>Fungi</taxon>
        <taxon>Fungi incertae sedis</taxon>
        <taxon>Blastocladiomycota</taxon>
        <taxon>Blastocladiomycetes</taxon>
        <taxon>Blastocladiales</taxon>
        <taxon>Catenariaceae</taxon>
        <taxon>Catenaria</taxon>
    </lineage>
</organism>
<comment type="caution">
    <text evidence="11">The sequence shown here is derived from an EMBL/GenBank/DDBJ whole genome shotgun (WGS) entry which is preliminary data.</text>
</comment>
<keyword evidence="12" id="KW-1185">Reference proteome</keyword>
<evidence type="ECO:0000259" key="9">
    <source>
        <dbReference type="PROSITE" id="PS50902"/>
    </source>
</evidence>
<feature type="domain" description="FAD-binding FR-type" evidence="10">
    <location>
        <begin position="275"/>
        <end position="529"/>
    </location>
</feature>
<keyword evidence="2" id="KW-0028">Amino-acid biosynthesis</keyword>
<evidence type="ECO:0000256" key="5">
    <source>
        <dbReference type="ARBA" id="ARBA00022827"/>
    </source>
</evidence>
<keyword evidence="6" id="KW-0486">Methionine biosynthesis</keyword>
<dbReference type="InterPro" id="IPR023173">
    <property type="entry name" value="NADPH_Cyt_P450_Rdtase_alpha"/>
</dbReference>
<keyword evidence="5" id="KW-0274">FAD</keyword>
<evidence type="ECO:0000256" key="1">
    <source>
        <dbReference type="ARBA" id="ARBA00001974"/>
    </source>
</evidence>
<dbReference type="EMBL" id="MCFL01000001">
    <property type="protein sequence ID" value="ORZ41411.1"/>
    <property type="molecule type" value="Genomic_DNA"/>
</dbReference>
<dbReference type="Gene3D" id="1.20.990.10">
    <property type="entry name" value="NADPH-cytochrome p450 Reductase, Chain A, domain 3"/>
    <property type="match status" value="2"/>
</dbReference>
<dbReference type="GO" id="GO:0009086">
    <property type="term" value="P:methionine biosynthetic process"/>
    <property type="evidence" value="ECO:0007669"/>
    <property type="project" value="UniProtKB-KW"/>
</dbReference>
<proteinExistence type="predicted"/>
<evidence type="ECO:0000256" key="6">
    <source>
        <dbReference type="ARBA" id="ARBA00023167"/>
    </source>
</evidence>
<dbReference type="InterPro" id="IPR001433">
    <property type="entry name" value="OxRdtase_FAD/NAD-bd"/>
</dbReference>
<dbReference type="STRING" id="765915.A0A1Y2I5U1"/>
<dbReference type="Gene3D" id="2.40.30.10">
    <property type="entry name" value="Translation factors"/>
    <property type="match status" value="2"/>
</dbReference>
<dbReference type="InterPro" id="IPR001094">
    <property type="entry name" value="Flavdoxin-like"/>
</dbReference>
<sequence length="712" mass="76787">MHKKLVLMYGSHTGTAESIAQGMLAEAQSRHYDAVLLGLDDHEQQPFTAPDGGLYVIVCSSTGDGDAPDNATKCFRYLRKLKPLAKTQPFAKVEFALLGLGDTNYSNFCGAPLKVQKYLKDLGAEEFYAMGKADDAVGLEEVVDPWIENLWPVLEKKCARSSTGAALVEHEAVVSTAADLESAVAELQLSSSNLAHPPVFTLPAVPGYTFGKLAVPDLPATEAITTLTNLPKLVPPTVTVTPTGTMKPVDSDPIPFYSQFASPITKDFVPPFSAHNPTLATVSANSPRTLSSPGAVKTIVQLDLQVANKDHAWDWVPGDAFGVCTPNQHELALALAVRLGLAQWNADKKLWESPILYIHGQSGGPADLPLSLRDRPLLPRPSAAPSSTTEELPAKGHYYSGYELFRFILDIHSTPKKALWRHPTLPDARVGRGPGLLHVLESFPNAHPTLPVLLAHCPPLTPRYYSHTNTPLAPGAGTGTLQAVFNIVEYAVVDGQEPRSGLASKWLANMQPGTRVPVFPHLSNTFHLPAHLDVPMIMIGPGTGIAPILGMLRHRARQLQIARDLHGDAPAAVAAAPVWVFQGCRDPAKDWIAGDEMKALVEQGVISRYVPVFSRTHADGRAREQGSKYYVQDALREHAGEMRALLEGDSKAAAPGAGLAKVYLCGDAKSMAKGVMDALVDIVAEARGVQKTEAIEIVMEWVKGGRYLQDLW</sequence>
<gene>
    <name evidence="11" type="ORF">BCR44DRAFT_1508832</name>
</gene>
<evidence type="ECO:0000313" key="11">
    <source>
        <dbReference type="EMBL" id="ORZ41411.1"/>
    </source>
</evidence>
<dbReference type="GO" id="GO:0010181">
    <property type="term" value="F:FMN binding"/>
    <property type="evidence" value="ECO:0007669"/>
    <property type="project" value="InterPro"/>
</dbReference>
<dbReference type="SUPFAM" id="SSF52343">
    <property type="entry name" value="Ferredoxin reductase-like, C-terminal NADP-linked domain"/>
    <property type="match status" value="1"/>
</dbReference>
<accession>A0A1Y2I5U1</accession>
<dbReference type="EC" id="1.16.1.8" evidence="7"/>
<dbReference type="GO" id="GO:0050660">
    <property type="term" value="F:flavin adenine dinucleotide binding"/>
    <property type="evidence" value="ECO:0007669"/>
    <property type="project" value="TreeGrafter"/>
</dbReference>
<dbReference type="PROSITE" id="PS51384">
    <property type="entry name" value="FAD_FR"/>
    <property type="match status" value="1"/>
</dbReference>
<dbReference type="Pfam" id="PF00175">
    <property type="entry name" value="NAD_binding_1"/>
    <property type="match status" value="1"/>
</dbReference>
<protein>
    <recommendedName>
        <fullName evidence="8">Methionine synthase reductase</fullName>
        <ecNumber evidence="7">1.16.1.8</ecNumber>
    </recommendedName>
</protein>
<dbReference type="PRINTS" id="PR00369">
    <property type="entry name" value="FLAVODOXIN"/>
</dbReference>
<dbReference type="PANTHER" id="PTHR19384">
    <property type="entry name" value="NITRIC OXIDE SYNTHASE-RELATED"/>
    <property type="match status" value="1"/>
</dbReference>